<organism evidence="4 5">
    <name type="scientific">Plasticicumulans lactativorans</name>
    <dbReference type="NCBI Taxonomy" id="1133106"/>
    <lineage>
        <taxon>Bacteria</taxon>
        <taxon>Pseudomonadati</taxon>
        <taxon>Pseudomonadota</taxon>
        <taxon>Gammaproteobacteria</taxon>
        <taxon>Candidatus Competibacteraceae</taxon>
        <taxon>Plasticicumulans</taxon>
    </lineage>
</organism>
<evidence type="ECO:0000256" key="1">
    <source>
        <dbReference type="SAM" id="Phobius"/>
    </source>
</evidence>
<evidence type="ECO:0000313" key="5">
    <source>
        <dbReference type="Proteomes" id="UP000295765"/>
    </source>
</evidence>
<accession>A0A4R2LC72</accession>
<dbReference type="EMBL" id="SLWY01000006">
    <property type="protein sequence ID" value="TCO82035.1"/>
    <property type="molecule type" value="Genomic_DNA"/>
</dbReference>
<dbReference type="PANTHER" id="PTHR30373">
    <property type="entry name" value="UPF0603 PROTEIN YGCG"/>
    <property type="match status" value="1"/>
</dbReference>
<reference evidence="4 5" key="1">
    <citation type="submission" date="2019-03" db="EMBL/GenBank/DDBJ databases">
        <title>Genomic Encyclopedia of Type Strains, Phase IV (KMG-IV): sequencing the most valuable type-strain genomes for metagenomic binning, comparative biology and taxonomic classification.</title>
        <authorList>
            <person name="Goeker M."/>
        </authorList>
    </citation>
    <scope>NUCLEOTIDE SEQUENCE [LARGE SCALE GENOMIC DNA]</scope>
    <source>
        <strain evidence="4 5">DSM 25287</strain>
    </source>
</reference>
<protein>
    <recommendedName>
        <fullName evidence="3">TPM domain-containing protein</fullName>
    </recommendedName>
</protein>
<sequence>MKAPAAVRVLCGVAVLLAAFAVVAQVAVPALGARVTDLTGTLGSGQQAALEQTLAAFEQRRGSQIAVLIVPTTAPETIEQYGLRVAEQWKLGRKGVDDGALLLIAKDDHRLRIEAGYGLEGALNDAVCKRIVDEIVVPRLRQGDFHGGIAAGVERMIAVVDGEALPPPAEPGGPPPLTLILFVALGLAWAVALFAPEPLRVVGAAGVGVSSGVFVWWITGLVMIGVLAGLGAFLFALLRGGDFGSGGGWHNGGWTEDHGFGRGGFGGGRGGSGFGGSGGFSGGGGGFGGGGASGSW</sequence>
<dbReference type="Pfam" id="PF04536">
    <property type="entry name" value="TPM_phosphatase"/>
    <property type="match status" value="1"/>
</dbReference>
<evidence type="ECO:0000259" key="3">
    <source>
        <dbReference type="Pfam" id="PF04536"/>
    </source>
</evidence>
<dbReference type="RefSeq" id="WP_132540293.1">
    <property type="nucleotide sequence ID" value="NZ_SLWY01000006.1"/>
</dbReference>
<dbReference type="AlphaFoldDB" id="A0A4R2LC72"/>
<feature type="chain" id="PRO_5020564696" description="TPM domain-containing protein" evidence="2">
    <location>
        <begin position="25"/>
        <end position="296"/>
    </location>
</feature>
<feature type="signal peptide" evidence="2">
    <location>
        <begin position="1"/>
        <end position="24"/>
    </location>
</feature>
<feature type="transmembrane region" description="Helical" evidence="1">
    <location>
        <begin position="215"/>
        <end position="238"/>
    </location>
</feature>
<comment type="caution">
    <text evidence="4">The sequence shown here is derived from an EMBL/GenBank/DDBJ whole genome shotgun (WGS) entry which is preliminary data.</text>
</comment>
<keyword evidence="1" id="KW-0472">Membrane</keyword>
<evidence type="ECO:0000256" key="2">
    <source>
        <dbReference type="SAM" id="SignalP"/>
    </source>
</evidence>
<feature type="transmembrane region" description="Helical" evidence="1">
    <location>
        <begin position="177"/>
        <end position="195"/>
    </location>
</feature>
<feature type="domain" description="TPM" evidence="3">
    <location>
        <begin position="35"/>
        <end position="158"/>
    </location>
</feature>
<keyword evidence="1" id="KW-1133">Transmembrane helix</keyword>
<keyword evidence="2" id="KW-0732">Signal</keyword>
<keyword evidence="1" id="KW-0812">Transmembrane</keyword>
<dbReference type="Gene3D" id="3.10.310.50">
    <property type="match status" value="1"/>
</dbReference>
<dbReference type="OrthoDB" id="9810918at2"/>
<gene>
    <name evidence="4" type="ORF">EV699_106130</name>
</gene>
<dbReference type="InterPro" id="IPR007621">
    <property type="entry name" value="TPM_dom"/>
</dbReference>
<keyword evidence="5" id="KW-1185">Reference proteome</keyword>
<name>A0A4R2LC72_9GAMM</name>
<proteinExistence type="predicted"/>
<dbReference type="Proteomes" id="UP000295765">
    <property type="component" value="Unassembled WGS sequence"/>
</dbReference>
<dbReference type="PANTHER" id="PTHR30373:SF2">
    <property type="entry name" value="UPF0603 PROTEIN YGCG"/>
    <property type="match status" value="1"/>
</dbReference>
<evidence type="ECO:0000313" key="4">
    <source>
        <dbReference type="EMBL" id="TCO82035.1"/>
    </source>
</evidence>